<dbReference type="PANTHER" id="PTHR31079">
    <property type="entry name" value="NAC DOMAIN-CONTAINING PROTEIN 73"/>
    <property type="match status" value="1"/>
</dbReference>
<reference evidence="9" key="1">
    <citation type="submission" date="2023-03" db="EMBL/GenBank/DDBJ databases">
        <authorList>
            <person name="Julca I."/>
        </authorList>
    </citation>
    <scope>NUCLEOTIDE SEQUENCE</scope>
</reference>
<feature type="compositionally biased region" description="Basic and acidic residues" evidence="7">
    <location>
        <begin position="260"/>
        <end position="269"/>
    </location>
</feature>
<dbReference type="GO" id="GO:0003700">
    <property type="term" value="F:DNA-binding transcription factor activity"/>
    <property type="evidence" value="ECO:0007669"/>
    <property type="project" value="InterPro"/>
</dbReference>
<sequence>MGINLWCNTESGTQEEIVGVRHPYQIIPAHDFSQENTSSIVINSSSDDMAPINVACPSCGYPIQAQPQGQARSLQDLPGLPSGVKFDPTDQEILEHLEAKAHLDSQKLHPLIDEFIPTIEGENGICYTHPEKLPGVNKDGQIRHFFHRPSKAYTTGNRKRRKVHTDSEAESGGGCGETRWHKTGKTRPIYIGSILKGFKKILVLYTNYGRLKKPEKTSWVMHQYHLGNNEEEKDGELVVSKVFYQTQPRQSGSSSSSIKQPEERSLSHRNNDLQLVKAAFPEFYNVTPPPLPPPNYRVSYNLGGQNRDSHFAPQVNPNQVVHGDVSSFLQLPSSASKARRLP</sequence>
<keyword evidence="3" id="KW-0238">DNA-binding</keyword>
<keyword evidence="5" id="KW-0804">Transcription</keyword>
<feature type="region of interest" description="Disordered" evidence="7">
    <location>
        <begin position="154"/>
        <end position="180"/>
    </location>
</feature>
<keyword evidence="6" id="KW-0539">Nucleus</keyword>
<name>A0AAV1BY50_OLDCO</name>
<evidence type="ECO:0000313" key="10">
    <source>
        <dbReference type="Proteomes" id="UP001161247"/>
    </source>
</evidence>
<dbReference type="PANTHER" id="PTHR31079:SF20">
    <property type="entry name" value="NAC DOMAIN-CONTAINING PROTEIN 10"/>
    <property type="match status" value="1"/>
</dbReference>
<evidence type="ECO:0000259" key="8">
    <source>
        <dbReference type="PROSITE" id="PS51005"/>
    </source>
</evidence>
<protein>
    <submittedName>
        <fullName evidence="9">OLC1v1021441C1</fullName>
    </submittedName>
</protein>
<evidence type="ECO:0000256" key="7">
    <source>
        <dbReference type="SAM" id="MobiDB-lite"/>
    </source>
</evidence>
<dbReference type="AlphaFoldDB" id="A0AAV1BY50"/>
<gene>
    <name evidence="9" type="ORF">OLC1_LOCUS230</name>
</gene>
<comment type="subcellular location">
    <subcellularLocation>
        <location evidence="1">Nucleus</location>
    </subcellularLocation>
</comment>
<dbReference type="Gene3D" id="2.170.150.80">
    <property type="entry name" value="NAC domain"/>
    <property type="match status" value="1"/>
</dbReference>
<dbReference type="InterPro" id="IPR003441">
    <property type="entry name" value="NAC-dom"/>
</dbReference>
<dbReference type="GO" id="GO:0045893">
    <property type="term" value="P:positive regulation of DNA-templated transcription"/>
    <property type="evidence" value="ECO:0007669"/>
    <property type="project" value="UniProtKB-ARBA"/>
</dbReference>
<evidence type="ECO:0000256" key="4">
    <source>
        <dbReference type="ARBA" id="ARBA00023159"/>
    </source>
</evidence>
<dbReference type="FunFam" id="2.170.150.80:FF:000001">
    <property type="entry name" value="NAC domain-containing protein 73"/>
    <property type="match status" value="1"/>
</dbReference>
<dbReference type="GO" id="GO:0000976">
    <property type="term" value="F:transcription cis-regulatory region binding"/>
    <property type="evidence" value="ECO:0007669"/>
    <property type="project" value="TreeGrafter"/>
</dbReference>
<evidence type="ECO:0000256" key="5">
    <source>
        <dbReference type="ARBA" id="ARBA00023163"/>
    </source>
</evidence>
<evidence type="ECO:0000313" key="9">
    <source>
        <dbReference type="EMBL" id="CAI9087384.1"/>
    </source>
</evidence>
<evidence type="ECO:0000256" key="2">
    <source>
        <dbReference type="ARBA" id="ARBA00023015"/>
    </source>
</evidence>
<dbReference type="SUPFAM" id="SSF101941">
    <property type="entry name" value="NAC domain"/>
    <property type="match status" value="1"/>
</dbReference>
<dbReference type="InterPro" id="IPR044799">
    <property type="entry name" value="SOG1-like"/>
</dbReference>
<accession>A0AAV1BY50</accession>
<proteinExistence type="predicted"/>
<evidence type="ECO:0000256" key="6">
    <source>
        <dbReference type="ARBA" id="ARBA00023242"/>
    </source>
</evidence>
<feature type="region of interest" description="Disordered" evidence="7">
    <location>
        <begin position="245"/>
        <end position="269"/>
    </location>
</feature>
<evidence type="ECO:0000256" key="3">
    <source>
        <dbReference type="ARBA" id="ARBA00023125"/>
    </source>
</evidence>
<evidence type="ECO:0000256" key="1">
    <source>
        <dbReference type="ARBA" id="ARBA00004123"/>
    </source>
</evidence>
<dbReference type="Proteomes" id="UP001161247">
    <property type="component" value="Chromosome 1"/>
</dbReference>
<dbReference type="InterPro" id="IPR036093">
    <property type="entry name" value="NAC_dom_sf"/>
</dbReference>
<keyword evidence="10" id="KW-1185">Reference proteome</keyword>
<dbReference type="Pfam" id="PF02365">
    <property type="entry name" value="NAM"/>
    <property type="match status" value="1"/>
</dbReference>
<organism evidence="9 10">
    <name type="scientific">Oldenlandia corymbosa var. corymbosa</name>
    <dbReference type="NCBI Taxonomy" id="529605"/>
    <lineage>
        <taxon>Eukaryota</taxon>
        <taxon>Viridiplantae</taxon>
        <taxon>Streptophyta</taxon>
        <taxon>Embryophyta</taxon>
        <taxon>Tracheophyta</taxon>
        <taxon>Spermatophyta</taxon>
        <taxon>Magnoliopsida</taxon>
        <taxon>eudicotyledons</taxon>
        <taxon>Gunneridae</taxon>
        <taxon>Pentapetalae</taxon>
        <taxon>asterids</taxon>
        <taxon>lamiids</taxon>
        <taxon>Gentianales</taxon>
        <taxon>Rubiaceae</taxon>
        <taxon>Rubioideae</taxon>
        <taxon>Spermacoceae</taxon>
        <taxon>Hedyotis-Oldenlandia complex</taxon>
        <taxon>Oldenlandia</taxon>
    </lineage>
</organism>
<keyword evidence="4" id="KW-0010">Activator</keyword>
<dbReference type="EMBL" id="OX459118">
    <property type="protein sequence ID" value="CAI9087384.1"/>
    <property type="molecule type" value="Genomic_DNA"/>
</dbReference>
<feature type="domain" description="NAC" evidence="8">
    <location>
        <begin position="80"/>
        <end position="245"/>
    </location>
</feature>
<keyword evidence="2" id="KW-0805">Transcription regulation</keyword>
<dbReference type="GO" id="GO:0005634">
    <property type="term" value="C:nucleus"/>
    <property type="evidence" value="ECO:0007669"/>
    <property type="project" value="UniProtKB-SubCell"/>
</dbReference>
<dbReference type="PROSITE" id="PS51005">
    <property type="entry name" value="NAC"/>
    <property type="match status" value="1"/>
</dbReference>